<evidence type="ECO:0000313" key="3">
    <source>
        <dbReference type="EMBL" id="MBY8821793.1"/>
    </source>
</evidence>
<proteinExistence type="predicted"/>
<evidence type="ECO:0000313" key="4">
    <source>
        <dbReference type="Proteomes" id="UP000706039"/>
    </source>
</evidence>
<reference evidence="3 4" key="1">
    <citation type="submission" date="2021-08" db="EMBL/GenBank/DDBJ databases">
        <authorList>
            <person name="Tuo L."/>
        </authorList>
    </citation>
    <scope>NUCLEOTIDE SEQUENCE [LARGE SCALE GENOMIC DNA]</scope>
    <source>
        <strain evidence="3 4">JCM 31229</strain>
    </source>
</reference>
<keyword evidence="1" id="KW-0732">Signal</keyword>
<dbReference type="InterPro" id="IPR007893">
    <property type="entry name" value="Spore_coat_U/FanG"/>
</dbReference>
<dbReference type="PANTHER" id="PTHR37089:SF3">
    <property type="entry name" value="EXPORTED PROTEIN"/>
    <property type="match status" value="1"/>
</dbReference>
<organism evidence="3 4">
    <name type="scientific">Sphingomonas colocasiae</name>
    <dbReference type="NCBI Taxonomy" id="1848973"/>
    <lineage>
        <taxon>Bacteria</taxon>
        <taxon>Pseudomonadati</taxon>
        <taxon>Pseudomonadota</taxon>
        <taxon>Alphaproteobacteria</taxon>
        <taxon>Sphingomonadales</taxon>
        <taxon>Sphingomonadaceae</taxon>
        <taxon>Sphingomonas</taxon>
    </lineage>
</organism>
<gene>
    <name evidence="3" type="ORF">K7G82_05790</name>
</gene>
<feature type="domain" description="Spore coat protein U/FanG" evidence="2">
    <location>
        <begin position="31"/>
        <end position="175"/>
    </location>
</feature>
<dbReference type="RefSeq" id="WP_222988877.1">
    <property type="nucleotide sequence ID" value="NZ_JAINVV010000003.1"/>
</dbReference>
<feature type="chain" id="PRO_5045600777" evidence="1">
    <location>
        <begin position="27"/>
        <end position="178"/>
    </location>
</feature>
<dbReference type="SMART" id="SM00972">
    <property type="entry name" value="SCPU"/>
    <property type="match status" value="1"/>
</dbReference>
<name>A0ABS7PKN9_9SPHN</name>
<evidence type="ECO:0000259" key="2">
    <source>
        <dbReference type="Pfam" id="PF05229"/>
    </source>
</evidence>
<accession>A0ABS7PKN9</accession>
<keyword evidence="4" id="KW-1185">Reference proteome</keyword>
<dbReference type="Proteomes" id="UP000706039">
    <property type="component" value="Unassembled WGS sequence"/>
</dbReference>
<dbReference type="EMBL" id="JAINVV010000003">
    <property type="protein sequence ID" value="MBY8821793.1"/>
    <property type="molecule type" value="Genomic_DNA"/>
</dbReference>
<dbReference type="InterPro" id="IPR053167">
    <property type="entry name" value="Spore_coat_component"/>
</dbReference>
<comment type="caution">
    <text evidence="3">The sequence shown here is derived from an EMBL/GenBank/DDBJ whole genome shotgun (WGS) entry which is preliminary data.</text>
</comment>
<sequence length="178" mass="18119">MARIVVAGVGALLAAAATIPSGPARAETGKSFEVAATIQRGCLIEGPGAGSGAFGHLDFGTVSAFTSGMRSASVTSNQTITLRCTPETDLHMSVDAGTHLSGGVRNLQRGSDVAGRIGYTLYSNAGYTDVIAPGASIGITVDATNYTDIRLPIFGRLTLSGLRPAGVYGDVLTVTLSW</sequence>
<dbReference type="Pfam" id="PF05229">
    <property type="entry name" value="SCPU"/>
    <property type="match status" value="1"/>
</dbReference>
<evidence type="ECO:0000256" key="1">
    <source>
        <dbReference type="SAM" id="SignalP"/>
    </source>
</evidence>
<protein>
    <submittedName>
        <fullName evidence="3">Spore coat U domain-containing protein</fullName>
    </submittedName>
</protein>
<feature type="signal peptide" evidence="1">
    <location>
        <begin position="1"/>
        <end position="26"/>
    </location>
</feature>
<dbReference type="PANTHER" id="PTHR37089">
    <property type="entry name" value="PROTEIN U-RELATED"/>
    <property type="match status" value="1"/>
</dbReference>